<feature type="chain" id="PRO_5030174791" evidence="1">
    <location>
        <begin position="19"/>
        <end position="201"/>
    </location>
</feature>
<geneLocation type="plasmid" evidence="2">
    <name>p2_L200901116</name>
</geneLocation>
<dbReference type="RefSeq" id="WP_002745849.1">
    <property type="nucleotide sequence ID" value="NZ_MF974398.1"/>
</dbReference>
<dbReference type="AlphaFoldDB" id="M6V6J0"/>
<keyword evidence="1" id="KW-0732">Signal</keyword>
<protein>
    <submittedName>
        <fullName evidence="2">Uncharacterized protein</fullName>
    </submittedName>
</protein>
<keyword evidence="2" id="KW-0614">Plasmid</keyword>
<name>M6V6J0_9LEPT</name>
<evidence type="ECO:0000256" key="1">
    <source>
        <dbReference type="SAM" id="SignalP"/>
    </source>
</evidence>
<evidence type="ECO:0000313" key="2">
    <source>
        <dbReference type="EMBL" id="AVH81605.1"/>
    </source>
</evidence>
<dbReference type="EMBL" id="MF974398">
    <property type="protein sequence ID" value="AVH81605.1"/>
    <property type="molecule type" value="Genomic_DNA"/>
</dbReference>
<organism evidence="2">
    <name type="scientific">Leptospira mayottensis 200901116</name>
    <dbReference type="NCBI Taxonomy" id="1192864"/>
    <lineage>
        <taxon>Bacteria</taxon>
        <taxon>Pseudomonadati</taxon>
        <taxon>Spirochaetota</taxon>
        <taxon>Spirochaetia</taxon>
        <taxon>Leptospirales</taxon>
        <taxon>Leptospiraceae</taxon>
        <taxon>Leptospira</taxon>
    </lineage>
</organism>
<feature type="signal peptide" evidence="1">
    <location>
        <begin position="1"/>
        <end position="18"/>
    </location>
</feature>
<accession>M6V6J0</accession>
<sequence length="201" mass="22918">MRAVLFVLFLSFSIALFGQDTEDLNRCVAHEWMGNQPAFFDFVSSASIEEIKSKKQDIQFNKLASHGRSVLIDIAQIRVFKDGLLLFKFLIENGALISTEDEDLGSPVSKKNEICTLVPYKEKAIFEYLLSVEPHLSRVSCRYYNERTGTESVIPITDYVKNTYNNYKNDKLKLLKAAFKKSETVPLTYTAADRMSAPECY</sequence>
<proteinExistence type="predicted"/>
<reference evidence="2" key="1">
    <citation type="journal article" date="2018" name="Sci. Rep.">
        <title>Characterization of LE3 and LE4, the only lytic phages known to infect the spirochete Leptospira.</title>
        <authorList>
            <person name="Schiettekatte O."/>
            <person name="Vincent A.T."/>
            <person name="Malosse C."/>
            <person name="Lechat P."/>
            <person name="Chamot-Rooke J."/>
            <person name="Veyrier F.J."/>
            <person name="Picardeau M."/>
            <person name="Bourhy P."/>
        </authorList>
    </citation>
    <scope>NUCLEOTIDE SEQUENCE</scope>
    <source>
        <plasmid evidence="2">p2_L200901116</plasmid>
    </source>
</reference>